<sequence length="124" mass="14343">MMLAPTAPVASVVLRILLSHPDLQPFYHMALHLQEQGVIAPHFNLSPHWLGTSYCFGRRYFEFYLQPEHCLYPSLLPNLQLQERHPQAFAALLQVAPERVLVPCCTRMSPEVTKVSLIIYYYDF</sequence>
<evidence type="ECO:0000313" key="2">
    <source>
        <dbReference type="Proteomes" id="UP000287651"/>
    </source>
</evidence>
<dbReference type="Proteomes" id="UP000287651">
    <property type="component" value="Unassembled WGS sequence"/>
</dbReference>
<evidence type="ECO:0000313" key="1">
    <source>
        <dbReference type="EMBL" id="RRT82214.1"/>
    </source>
</evidence>
<organism evidence="1 2">
    <name type="scientific">Ensete ventricosum</name>
    <name type="common">Abyssinian banana</name>
    <name type="synonym">Musa ensete</name>
    <dbReference type="NCBI Taxonomy" id="4639"/>
    <lineage>
        <taxon>Eukaryota</taxon>
        <taxon>Viridiplantae</taxon>
        <taxon>Streptophyta</taxon>
        <taxon>Embryophyta</taxon>
        <taxon>Tracheophyta</taxon>
        <taxon>Spermatophyta</taxon>
        <taxon>Magnoliopsida</taxon>
        <taxon>Liliopsida</taxon>
        <taxon>Zingiberales</taxon>
        <taxon>Musaceae</taxon>
        <taxon>Ensete</taxon>
    </lineage>
</organism>
<name>A0A427B126_ENSVE</name>
<dbReference type="EMBL" id="AMZH03000741">
    <property type="protein sequence ID" value="RRT82214.1"/>
    <property type="molecule type" value="Genomic_DNA"/>
</dbReference>
<protein>
    <submittedName>
        <fullName evidence="1">Uncharacterized protein</fullName>
    </submittedName>
</protein>
<comment type="caution">
    <text evidence="1">The sequence shown here is derived from an EMBL/GenBank/DDBJ whole genome shotgun (WGS) entry which is preliminary data.</text>
</comment>
<proteinExistence type="predicted"/>
<gene>
    <name evidence="1" type="ORF">B296_00017352</name>
</gene>
<accession>A0A427B126</accession>
<dbReference type="AlphaFoldDB" id="A0A427B126"/>
<reference evidence="1 2" key="1">
    <citation type="journal article" date="2014" name="Agronomy (Basel)">
        <title>A Draft Genome Sequence for Ensete ventricosum, the Drought-Tolerant Tree Against Hunger.</title>
        <authorList>
            <person name="Harrison J."/>
            <person name="Moore K.A."/>
            <person name="Paszkiewicz K."/>
            <person name="Jones T."/>
            <person name="Grant M."/>
            <person name="Ambacheew D."/>
            <person name="Muzemil S."/>
            <person name="Studholme D.J."/>
        </authorList>
    </citation>
    <scope>NUCLEOTIDE SEQUENCE [LARGE SCALE GENOMIC DNA]</scope>
</reference>